<evidence type="ECO:0000256" key="3">
    <source>
        <dbReference type="RuleBase" id="RU004508"/>
    </source>
</evidence>
<dbReference type="PANTHER" id="PTHR30244:SF34">
    <property type="entry name" value="DTDP-4-AMINO-4,6-DIDEOXYGALACTOSE TRANSAMINASE"/>
    <property type="match status" value="1"/>
</dbReference>
<accession>A0A1F5RJL8</accession>
<organism evidence="4 5">
    <name type="scientific">Candidatus Falkowbacteria bacterium RIFCSPHIGHO2_02_FULL_45_15</name>
    <dbReference type="NCBI Taxonomy" id="1797987"/>
    <lineage>
        <taxon>Bacteria</taxon>
        <taxon>Candidatus Falkowiibacteriota</taxon>
    </lineage>
</organism>
<dbReference type="PANTHER" id="PTHR30244">
    <property type="entry name" value="TRANSAMINASE"/>
    <property type="match status" value="1"/>
</dbReference>
<proteinExistence type="inferred from homology"/>
<dbReference type="AlphaFoldDB" id="A0A1F5RJL8"/>
<evidence type="ECO:0000256" key="1">
    <source>
        <dbReference type="PIRSR" id="PIRSR000390-1"/>
    </source>
</evidence>
<sequence length="370" mass="41001">MQRKKISKKIPWWQTQVGTAEYTLIKEVLDSNYINEGEVTKKFEKKIAALVGCKHAIAVTSGTAAIFLSLKALNIRPGDEVIVPDMTFIATANAAELCGAKPVLVDINPIDLNIDINSLAKAITDKTKAIIPVHVTGRAADMKTIREIANKKNLAVVEDATEALMSKYKGKYLGAWGDAGCFSFSPNKTITTGQGGIIVTNSDELEIKLRALKDQGRPTRGTGGNDIHNTIGYNFKMTNIQAALGLGQLRYLTARVKRMRRNYKLYTAQLKNIPGLSIFPCDLAGGAVPQWTDIATDERDALEQYLRARNIDSRKYWFPLHTQPPYFLPSGQFPNSEKMSLRSLWLPSAFTLTDEDVAAVCREIKNYFGR</sequence>
<gene>
    <name evidence="4" type="ORF">A3D54_01650</name>
</gene>
<dbReference type="InterPro" id="IPR000653">
    <property type="entry name" value="DegT/StrS_aminotransferase"/>
</dbReference>
<dbReference type="CDD" id="cd00616">
    <property type="entry name" value="AHBA_syn"/>
    <property type="match status" value="1"/>
</dbReference>
<evidence type="ECO:0000313" key="4">
    <source>
        <dbReference type="EMBL" id="OGF14628.1"/>
    </source>
</evidence>
<dbReference type="PIRSF" id="PIRSF000390">
    <property type="entry name" value="PLP_StrS"/>
    <property type="match status" value="1"/>
</dbReference>
<feature type="active site" description="Proton acceptor" evidence="1">
    <location>
        <position position="188"/>
    </location>
</feature>
<dbReference type="Gene3D" id="3.90.1150.10">
    <property type="entry name" value="Aspartate Aminotransferase, domain 1"/>
    <property type="match status" value="1"/>
</dbReference>
<dbReference type="Gene3D" id="3.40.640.10">
    <property type="entry name" value="Type I PLP-dependent aspartate aminotransferase-like (Major domain)"/>
    <property type="match status" value="1"/>
</dbReference>
<dbReference type="EMBL" id="MFFU01000062">
    <property type="protein sequence ID" value="OGF14628.1"/>
    <property type="molecule type" value="Genomic_DNA"/>
</dbReference>
<dbReference type="SUPFAM" id="SSF53383">
    <property type="entry name" value="PLP-dependent transferases"/>
    <property type="match status" value="1"/>
</dbReference>
<comment type="similarity">
    <text evidence="3">Belongs to the DegT/DnrJ/EryC1 family.</text>
</comment>
<evidence type="ECO:0000256" key="2">
    <source>
        <dbReference type="PIRSR" id="PIRSR000390-2"/>
    </source>
</evidence>
<dbReference type="InterPro" id="IPR015421">
    <property type="entry name" value="PyrdxlP-dep_Trfase_major"/>
</dbReference>
<feature type="modified residue" description="N6-(pyridoxal phosphate)lysine" evidence="2">
    <location>
        <position position="188"/>
    </location>
</feature>
<dbReference type="GO" id="GO:0000271">
    <property type="term" value="P:polysaccharide biosynthetic process"/>
    <property type="evidence" value="ECO:0007669"/>
    <property type="project" value="TreeGrafter"/>
</dbReference>
<comment type="caution">
    <text evidence="4">The sequence shown here is derived from an EMBL/GenBank/DDBJ whole genome shotgun (WGS) entry which is preliminary data.</text>
</comment>
<reference evidence="4 5" key="1">
    <citation type="journal article" date="2016" name="Nat. Commun.">
        <title>Thousands of microbial genomes shed light on interconnected biogeochemical processes in an aquifer system.</title>
        <authorList>
            <person name="Anantharaman K."/>
            <person name="Brown C.T."/>
            <person name="Hug L.A."/>
            <person name="Sharon I."/>
            <person name="Castelle C.J."/>
            <person name="Probst A.J."/>
            <person name="Thomas B.C."/>
            <person name="Singh A."/>
            <person name="Wilkins M.J."/>
            <person name="Karaoz U."/>
            <person name="Brodie E.L."/>
            <person name="Williams K.H."/>
            <person name="Hubbard S.S."/>
            <person name="Banfield J.F."/>
        </authorList>
    </citation>
    <scope>NUCLEOTIDE SEQUENCE [LARGE SCALE GENOMIC DNA]</scope>
</reference>
<dbReference type="GO" id="GO:0008483">
    <property type="term" value="F:transaminase activity"/>
    <property type="evidence" value="ECO:0007669"/>
    <property type="project" value="TreeGrafter"/>
</dbReference>
<dbReference type="GO" id="GO:0030170">
    <property type="term" value="F:pyridoxal phosphate binding"/>
    <property type="evidence" value="ECO:0007669"/>
    <property type="project" value="TreeGrafter"/>
</dbReference>
<evidence type="ECO:0008006" key="6">
    <source>
        <dbReference type="Google" id="ProtNLM"/>
    </source>
</evidence>
<protein>
    <recommendedName>
        <fullName evidence="6">Aminotransferase</fullName>
    </recommendedName>
</protein>
<evidence type="ECO:0000313" key="5">
    <source>
        <dbReference type="Proteomes" id="UP000177691"/>
    </source>
</evidence>
<name>A0A1F5RJL8_9BACT</name>
<dbReference type="InterPro" id="IPR015424">
    <property type="entry name" value="PyrdxlP-dep_Trfase"/>
</dbReference>
<dbReference type="Pfam" id="PF01041">
    <property type="entry name" value="DegT_DnrJ_EryC1"/>
    <property type="match status" value="1"/>
</dbReference>
<dbReference type="InterPro" id="IPR015422">
    <property type="entry name" value="PyrdxlP-dep_Trfase_small"/>
</dbReference>
<dbReference type="Proteomes" id="UP000177691">
    <property type="component" value="Unassembled WGS sequence"/>
</dbReference>
<keyword evidence="2 3" id="KW-0663">Pyridoxal phosphate</keyword>